<name>A0A3M4NRJ7_PSEVI</name>
<dbReference type="InterPro" id="IPR011008">
    <property type="entry name" value="Dimeric_a/b-barrel"/>
</dbReference>
<proteinExistence type="inferred from homology"/>
<comment type="caution">
    <text evidence="3">The sequence shown here is derived from an EMBL/GenBank/DDBJ whole genome shotgun (WGS) entry which is preliminary data.</text>
</comment>
<feature type="domain" description="YCII-related" evidence="2">
    <location>
        <begin position="1"/>
        <end position="69"/>
    </location>
</feature>
<dbReference type="Pfam" id="PF03795">
    <property type="entry name" value="YCII"/>
    <property type="match status" value="1"/>
</dbReference>
<dbReference type="GeneID" id="69860008"/>
<dbReference type="EMBL" id="RBRK01000184">
    <property type="protein sequence ID" value="RMQ68579.1"/>
    <property type="molecule type" value="Genomic_DNA"/>
</dbReference>
<reference evidence="3 4" key="1">
    <citation type="submission" date="2018-08" db="EMBL/GenBank/DDBJ databases">
        <title>Recombination of ecologically and evolutionarily significant loci maintains genetic cohesion in the Pseudomonas syringae species complex.</title>
        <authorList>
            <person name="Dillon M."/>
            <person name="Thakur S."/>
            <person name="Almeida R.N.D."/>
            <person name="Weir B.S."/>
            <person name="Guttman D.S."/>
        </authorList>
    </citation>
    <scope>NUCLEOTIDE SEQUENCE [LARGE SCALE GENOMIC DNA]</scope>
    <source>
        <strain evidence="3 4">ICMP 11296</strain>
    </source>
</reference>
<dbReference type="InterPro" id="IPR005545">
    <property type="entry name" value="YCII"/>
</dbReference>
<sequence>MLFAIKLTYLRPAEEVNAHLDAHKAWLVNYIQSGTVLFAGPLADGNGGFILAHGEHIADIQRMVAEDPFDVHRLATFDILSCNPAVRSADFAAHWASGAKYIDRV</sequence>
<comment type="similarity">
    <text evidence="1">Belongs to the YciI family.</text>
</comment>
<evidence type="ECO:0000256" key="1">
    <source>
        <dbReference type="ARBA" id="ARBA00007689"/>
    </source>
</evidence>
<dbReference type="Gene3D" id="3.30.70.1060">
    <property type="entry name" value="Dimeric alpha+beta barrel"/>
    <property type="match status" value="1"/>
</dbReference>
<accession>A0A3M4NRJ7</accession>
<dbReference type="PANTHER" id="PTHR37828:SF1">
    <property type="entry name" value="YCII-RELATED DOMAIN-CONTAINING PROTEIN"/>
    <property type="match status" value="1"/>
</dbReference>
<dbReference type="PANTHER" id="PTHR37828">
    <property type="entry name" value="GSR2449 PROTEIN"/>
    <property type="match status" value="1"/>
</dbReference>
<protein>
    <recommendedName>
        <fullName evidence="2">YCII-related domain-containing protein</fullName>
    </recommendedName>
</protein>
<evidence type="ECO:0000313" key="3">
    <source>
        <dbReference type="EMBL" id="RMQ68579.1"/>
    </source>
</evidence>
<gene>
    <name evidence="3" type="ORF">ALP98_02494</name>
</gene>
<evidence type="ECO:0000259" key="2">
    <source>
        <dbReference type="Pfam" id="PF03795"/>
    </source>
</evidence>
<evidence type="ECO:0000313" key="4">
    <source>
        <dbReference type="Proteomes" id="UP000271866"/>
    </source>
</evidence>
<dbReference type="AlphaFoldDB" id="A0A3M4NRJ7"/>
<dbReference type="SUPFAM" id="SSF54909">
    <property type="entry name" value="Dimeric alpha+beta barrel"/>
    <property type="match status" value="1"/>
</dbReference>
<dbReference type="RefSeq" id="WP_003435885.1">
    <property type="nucleotide sequence ID" value="NZ_RBQZ01000079.1"/>
</dbReference>
<organism evidence="3 4">
    <name type="scientific">Pseudomonas viridiflava</name>
    <name type="common">Phytomonas viridiflava</name>
    <dbReference type="NCBI Taxonomy" id="33069"/>
    <lineage>
        <taxon>Bacteria</taxon>
        <taxon>Pseudomonadati</taxon>
        <taxon>Pseudomonadota</taxon>
        <taxon>Gammaproteobacteria</taxon>
        <taxon>Pseudomonadales</taxon>
        <taxon>Pseudomonadaceae</taxon>
        <taxon>Pseudomonas</taxon>
    </lineage>
</organism>
<dbReference type="Proteomes" id="UP000271866">
    <property type="component" value="Unassembled WGS sequence"/>
</dbReference>